<dbReference type="GO" id="GO:0046657">
    <property type="term" value="P:folic acid catabolic process"/>
    <property type="evidence" value="ECO:0007669"/>
    <property type="project" value="TreeGrafter"/>
</dbReference>
<dbReference type="SUPFAM" id="SSF55031">
    <property type="entry name" value="Bacterial exopeptidase dimerisation domain"/>
    <property type="match status" value="1"/>
</dbReference>
<dbReference type="Proteomes" id="UP000198897">
    <property type="component" value="Unassembled WGS sequence"/>
</dbReference>
<keyword evidence="1" id="KW-0479">Metal-binding</keyword>
<evidence type="ECO:0000256" key="1">
    <source>
        <dbReference type="PIRSR" id="PIRSR005962-1"/>
    </source>
</evidence>
<dbReference type="PANTHER" id="PTHR30575:SF3">
    <property type="entry name" value="PEPTIDASE M20 DIMERISATION DOMAIN-CONTAINING PROTEIN"/>
    <property type="match status" value="1"/>
</dbReference>
<dbReference type="EMBL" id="FOOG01000009">
    <property type="protein sequence ID" value="SFF78423.1"/>
    <property type="molecule type" value="Genomic_DNA"/>
</dbReference>
<proteinExistence type="predicted"/>
<protein>
    <submittedName>
        <fullName evidence="3">Aminobenzoyl-glutamate utilization protein A</fullName>
    </submittedName>
</protein>
<dbReference type="OrthoDB" id="9776731at2"/>
<dbReference type="GO" id="GO:0071713">
    <property type="term" value="F:para-aminobenzoyl-glutamate hydrolase activity"/>
    <property type="evidence" value="ECO:0007669"/>
    <property type="project" value="TreeGrafter"/>
</dbReference>
<feature type="binding site" evidence="1">
    <location>
        <position position="183"/>
    </location>
    <ligand>
        <name>Mn(2+)</name>
        <dbReference type="ChEBI" id="CHEBI:29035"/>
        <label>2</label>
    </ligand>
</feature>
<dbReference type="AlphaFoldDB" id="A0A1I2LHB8"/>
<accession>A0A1I2LHB8</accession>
<reference evidence="4" key="1">
    <citation type="submission" date="2016-10" db="EMBL/GenBank/DDBJ databases">
        <authorList>
            <person name="Varghese N."/>
            <person name="Submissions S."/>
        </authorList>
    </citation>
    <scope>NUCLEOTIDE SEQUENCE [LARGE SCALE GENOMIC DNA]</scope>
    <source>
        <strain evidence="4">FP5</strain>
    </source>
</reference>
<dbReference type="Pfam" id="PF07687">
    <property type="entry name" value="M20_dimer"/>
    <property type="match status" value="1"/>
</dbReference>
<dbReference type="PANTHER" id="PTHR30575">
    <property type="entry name" value="PEPTIDASE M20"/>
    <property type="match status" value="1"/>
</dbReference>
<dbReference type="GO" id="GO:0016805">
    <property type="term" value="F:dipeptidase activity"/>
    <property type="evidence" value="ECO:0007669"/>
    <property type="project" value="TreeGrafter"/>
</dbReference>
<dbReference type="PIRSF" id="PIRSF005962">
    <property type="entry name" value="Pept_M20D_amidohydro"/>
    <property type="match status" value="1"/>
</dbReference>
<feature type="domain" description="Peptidase M20 dimerisation" evidence="2">
    <location>
        <begin position="227"/>
        <end position="320"/>
    </location>
</feature>
<feature type="binding site" evidence="1">
    <location>
        <position position="207"/>
    </location>
    <ligand>
        <name>Mn(2+)</name>
        <dbReference type="ChEBI" id="CHEBI:29035"/>
        <label>2</label>
    </ligand>
</feature>
<dbReference type="NCBIfam" id="TIGR01891">
    <property type="entry name" value="amidohydrolases"/>
    <property type="match status" value="1"/>
</dbReference>
<dbReference type="GO" id="GO:0046872">
    <property type="term" value="F:metal ion binding"/>
    <property type="evidence" value="ECO:0007669"/>
    <property type="project" value="UniProtKB-KW"/>
</dbReference>
<dbReference type="RefSeq" id="WP_089751381.1">
    <property type="nucleotide sequence ID" value="NZ_FOOG01000009.1"/>
</dbReference>
<dbReference type="InterPro" id="IPR052030">
    <property type="entry name" value="Peptidase_M20/M20A_hydrolases"/>
</dbReference>
<dbReference type="InterPro" id="IPR017439">
    <property type="entry name" value="Amidohydrolase"/>
</dbReference>
<dbReference type="GO" id="GO:0005737">
    <property type="term" value="C:cytoplasm"/>
    <property type="evidence" value="ECO:0007669"/>
    <property type="project" value="TreeGrafter"/>
</dbReference>
<evidence type="ECO:0000313" key="4">
    <source>
        <dbReference type="Proteomes" id="UP000198897"/>
    </source>
</evidence>
<gene>
    <name evidence="3" type="ORF">SAMN05216353_10912</name>
</gene>
<feature type="binding site" evidence="1">
    <location>
        <position position="149"/>
    </location>
    <ligand>
        <name>Mn(2+)</name>
        <dbReference type="ChEBI" id="CHEBI:29035"/>
        <label>2</label>
    </ligand>
</feature>
<feature type="binding site" evidence="1">
    <location>
        <position position="147"/>
    </location>
    <ligand>
        <name>Mn(2+)</name>
        <dbReference type="ChEBI" id="CHEBI:29035"/>
        <label>2</label>
    </ligand>
</feature>
<keyword evidence="4" id="KW-1185">Reference proteome</keyword>
<organism evidence="3 4">
    <name type="scientific">Halobacillus alkaliphilus</name>
    <dbReference type="NCBI Taxonomy" id="396056"/>
    <lineage>
        <taxon>Bacteria</taxon>
        <taxon>Bacillati</taxon>
        <taxon>Bacillota</taxon>
        <taxon>Bacilli</taxon>
        <taxon>Bacillales</taxon>
        <taxon>Bacillaceae</taxon>
        <taxon>Halobacillus</taxon>
    </lineage>
</organism>
<dbReference type="InterPro" id="IPR011650">
    <property type="entry name" value="Peptidase_M20_dimer"/>
</dbReference>
<keyword evidence="1" id="KW-0464">Manganese</keyword>
<dbReference type="Pfam" id="PF01546">
    <property type="entry name" value="Peptidase_M20"/>
    <property type="match status" value="1"/>
</dbReference>
<name>A0A1I2LHB8_9BACI</name>
<feature type="binding site" evidence="1">
    <location>
        <position position="404"/>
    </location>
    <ligand>
        <name>Mn(2+)</name>
        <dbReference type="ChEBI" id="CHEBI:29035"/>
        <label>2</label>
    </ligand>
</feature>
<comment type="cofactor">
    <cofactor evidence="1">
        <name>Mn(2+)</name>
        <dbReference type="ChEBI" id="CHEBI:29035"/>
    </cofactor>
    <text evidence="1">The Mn(2+) ion enhances activity.</text>
</comment>
<dbReference type="InterPro" id="IPR036264">
    <property type="entry name" value="Bact_exopeptidase_dim_dom"/>
</dbReference>
<dbReference type="InterPro" id="IPR002933">
    <property type="entry name" value="Peptidase_M20"/>
</dbReference>
<dbReference type="Gene3D" id="3.40.630.10">
    <property type="entry name" value="Zn peptidases"/>
    <property type="match status" value="1"/>
</dbReference>
<evidence type="ECO:0000259" key="2">
    <source>
        <dbReference type="Pfam" id="PF07687"/>
    </source>
</evidence>
<dbReference type="SUPFAM" id="SSF53187">
    <property type="entry name" value="Zn-dependent exopeptidases"/>
    <property type="match status" value="1"/>
</dbReference>
<sequence>MPHNDSFIQSIQPKLIEWRRHFHKYPELGFMEYCTTYTIGQELEKLGFTLYVGKDALQSDSRYGVPDKETLQEKEMVASASVDDRFLANMKGGHTGLVAVWDTEKNGDHLAFRFDIDALPITEAEDEHHFPFKHSFVSKHSGVMHACGHDGHTTIGLGLAHFIAENSSDLNGKFTLLFQPAEEGGRGARAMTDKGWLKDVDFFYSGHIGIQDLPVGTVAATTKGFLASAKLDAYFNGQSSHAGMKPEEGRNALLAAATAATQLHSIPRHSEGISRVNAGKLIAGNGRNIISDRGFLEIETRGETKAINAYMQKEARRMIQAAADMHQVDVEIDFVGETEQMICDDSLASYISKVCESSEYIHEVIPVARVSGSEDASFMMNEVQSQGGQATYMLFGTRLPDNHHSPSFDFEEEVLTTALDMYIHIIKGGHLID</sequence>
<evidence type="ECO:0000313" key="3">
    <source>
        <dbReference type="EMBL" id="SFF78423.1"/>
    </source>
</evidence>